<organism evidence="1 2">
    <name type="scientific">Anaerococcus kampingae</name>
    <dbReference type="NCBI Taxonomy" id="3115614"/>
    <lineage>
        <taxon>Bacteria</taxon>
        <taxon>Bacillati</taxon>
        <taxon>Bacillota</taxon>
        <taxon>Tissierellia</taxon>
        <taxon>Tissierellales</taxon>
        <taxon>Peptoniphilaceae</taxon>
        <taxon>Anaerococcus</taxon>
    </lineage>
</organism>
<accession>A0ABW9MKE1</accession>
<sequence>MIILAGCGKTETSYKGIDIEERPSTGIKVKKEISVGLDYMVKEEAEIYSDKDEKTAFDKIPKDSVVRVILEEEDGFVYVSLAGQNFYIRADKLKEI</sequence>
<dbReference type="Proteomes" id="UP001637994">
    <property type="component" value="Unassembled WGS sequence"/>
</dbReference>
<evidence type="ECO:0000313" key="2">
    <source>
        <dbReference type="Proteomes" id="UP001637994"/>
    </source>
</evidence>
<dbReference type="EMBL" id="JBGMEF010000046">
    <property type="protein sequence ID" value="MFO3668025.1"/>
    <property type="molecule type" value="Genomic_DNA"/>
</dbReference>
<proteinExistence type="predicted"/>
<name>A0ABW9MKE1_9FIRM</name>
<keyword evidence="2" id="KW-1185">Reference proteome</keyword>
<evidence type="ECO:0000313" key="1">
    <source>
        <dbReference type="EMBL" id="MFO3668025.1"/>
    </source>
</evidence>
<gene>
    <name evidence="1" type="ORF">ACCQ42_09695</name>
</gene>
<evidence type="ECO:0008006" key="3">
    <source>
        <dbReference type="Google" id="ProtNLM"/>
    </source>
</evidence>
<protein>
    <recommendedName>
        <fullName evidence="3">Lipoprotein</fullName>
    </recommendedName>
</protein>
<reference evidence="1 2" key="1">
    <citation type="journal article" date="2025" name="Anaerobe">
        <title>Description of Anaerococcus kampingiae sp. nov., Anaerococcus groningensis sp. nov., Anaerococcus martiniensis sp. nov., and Anaerococcus cruorum sp. nov., isolated from human clinical specimens.</title>
        <authorList>
            <person name="Boiten K.E."/>
            <person name="Meijer J."/>
            <person name="van Wezel E.M."/>
            <person name="Veloo A.C.M."/>
        </authorList>
    </citation>
    <scope>NUCLEOTIDE SEQUENCE [LARGE SCALE GENOMIC DNA]</scope>
    <source>
        <strain evidence="1 2">ENR0874</strain>
    </source>
</reference>
<comment type="caution">
    <text evidence="1">The sequence shown here is derived from an EMBL/GenBank/DDBJ whole genome shotgun (WGS) entry which is preliminary data.</text>
</comment>